<evidence type="ECO:0000259" key="8">
    <source>
        <dbReference type="Pfam" id="PF10502"/>
    </source>
</evidence>
<dbReference type="PANTHER" id="PTHR43390:SF1">
    <property type="entry name" value="CHLOROPLAST PROCESSING PEPTIDASE"/>
    <property type="match status" value="1"/>
</dbReference>
<dbReference type="InterPro" id="IPR000223">
    <property type="entry name" value="Pept_S26A_signal_pept_1"/>
</dbReference>
<evidence type="ECO:0000256" key="7">
    <source>
        <dbReference type="RuleBase" id="RU362042"/>
    </source>
</evidence>
<dbReference type="EMBL" id="CP035758">
    <property type="protein sequence ID" value="QBD80137.1"/>
    <property type="molecule type" value="Genomic_DNA"/>
</dbReference>
<dbReference type="GO" id="GO:0004252">
    <property type="term" value="F:serine-type endopeptidase activity"/>
    <property type="evidence" value="ECO:0007669"/>
    <property type="project" value="InterPro"/>
</dbReference>
<feature type="active site" evidence="6">
    <location>
        <position position="49"/>
    </location>
</feature>
<dbReference type="SUPFAM" id="SSF51306">
    <property type="entry name" value="LexA/Signal peptidase"/>
    <property type="match status" value="1"/>
</dbReference>
<name>A0A4P6JWP5_KTERU</name>
<evidence type="ECO:0000313" key="10">
    <source>
        <dbReference type="Proteomes" id="UP000290365"/>
    </source>
</evidence>
<gene>
    <name evidence="9" type="primary">lepB</name>
    <name evidence="9" type="ORF">EPA93_30825</name>
</gene>
<feature type="domain" description="Peptidase S26" evidence="8">
    <location>
        <begin position="22"/>
        <end position="176"/>
    </location>
</feature>
<evidence type="ECO:0000256" key="4">
    <source>
        <dbReference type="ARBA" id="ARBA00013208"/>
    </source>
</evidence>
<dbReference type="PANTHER" id="PTHR43390">
    <property type="entry name" value="SIGNAL PEPTIDASE I"/>
    <property type="match status" value="1"/>
</dbReference>
<feature type="active site" evidence="6">
    <location>
        <position position="92"/>
    </location>
</feature>
<dbReference type="GO" id="GO:0006465">
    <property type="term" value="P:signal peptide processing"/>
    <property type="evidence" value="ECO:0007669"/>
    <property type="project" value="InterPro"/>
</dbReference>
<dbReference type="PROSITE" id="PS00761">
    <property type="entry name" value="SPASE_I_3"/>
    <property type="match status" value="1"/>
</dbReference>
<evidence type="ECO:0000256" key="2">
    <source>
        <dbReference type="ARBA" id="ARBA00004401"/>
    </source>
</evidence>
<feature type="transmembrane region" description="Helical" evidence="7">
    <location>
        <begin position="21"/>
        <end position="40"/>
    </location>
</feature>
<keyword evidence="7" id="KW-0645">Protease</keyword>
<dbReference type="PRINTS" id="PR00727">
    <property type="entry name" value="LEADERPTASE"/>
</dbReference>
<keyword evidence="5 7" id="KW-0378">Hydrolase</keyword>
<keyword evidence="7" id="KW-0812">Transmembrane</keyword>
<dbReference type="Proteomes" id="UP000290365">
    <property type="component" value="Chromosome"/>
</dbReference>
<dbReference type="EC" id="3.4.21.89" evidence="4 7"/>
<dbReference type="GO" id="GO:0009003">
    <property type="term" value="F:signal peptidase activity"/>
    <property type="evidence" value="ECO:0007669"/>
    <property type="project" value="UniProtKB-EC"/>
</dbReference>
<proteinExistence type="inferred from homology"/>
<protein>
    <recommendedName>
        <fullName evidence="4 7">Signal peptidase I</fullName>
        <ecNumber evidence="4 7">3.4.21.89</ecNumber>
    </recommendedName>
</protein>
<dbReference type="Gene3D" id="2.10.109.10">
    <property type="entry name" value="Umud Fragment, subunit A"/>
    <property type="match status" value="1"/>
</dbReference>
<keyword evidence="10" id="KW-1185">Reference proteome</keyword>
<accession>A0A4P6JWP5</accession>
<dbReference type="GO" id="GO:0005886">
    <property type="term" value="C:plasma membrane"/>
    <property type="evidence" value="ECO:0007669"/>
    <property type="project" value="UniProtKB-SubCell"/>
</dbReference>
<dbReference type="CDD" id="cd06530">
    <property type="entry name" value="S26_SPase_I"/>
    <property type="match status" value="1"/>
</dbReference>
<dbReference type="InterPro" id="IPR036286">
    <property type="entry name" value="LexA/Signal_pep-like_sf"/>
</dbReference>
<reference evidence="9 10" key="1">
    <citation type="submission" date="2019-01" db="EMBL/GenBank/DDBJ databases">
        <title>Ktedonosporobacter rubrisoli SCAWS-G2.</title>
        <authorList>
            <person name="Huang Y."/>
            <person name="Yan B."/>
        </authorList>
    </citation>
    <scope>NUCLEOTIDE SEQUENCE [LARGE SCALE GENOMIC DNA]</scope>
    <source>
        <strain evidence="9 10">SCAWS-G2</strain>
    </source>
</reference>
<dbReference type="KEGG" id="kbs:EPA93_30825"/>
<comment type="catalytic activity">
    <reaction evidence="1 7">
        <text>Cleavage of hydrophobic, N-terminal signal or leader sequences from secreted and periplasmic proteins.</text>
        <dbReference type="EC" id="3.4.21.89"/>
    </reaction>
</comment>
<dbReference type="OrthoDB" id="9802919at2"/>
<dbReference type="PROSITE" id="PS00760">
    <property type="entry name" value="SPASE_I_2"/>
    <property type="match status" value="1"/>
</dbReference>
<evidence type="ECO:0000256" key="1">
    <source>
        <dbReference type="ARBA" id="ARBA00000677"/>
    </source>
</evidence>
<comment type="subcellular location">
    <subcellularLocation>
        <location evidence="2">Cell membrane</location>
        <topology evidence="2">Single-pass type II membrane protein</topology>
    </subcellularLocation>
    <subcellularLocation>
        <location evidence="7">Membrane</location>
        <topology evidence="7">Single-pass type II membrane protein</topology>
    </subcellularLocation>
</comment>
<keyword evidence="7" id="KW-0472">Membrane</keyword>
<evidence type="ECO:0000256" key="5">
    <source>
        <dbReference type="ARBA" id="ARBA00022801"/>
    </source>
</evidence>
<evidence type="ECO:0000313" key="9">
    <source>
        <dbReference type="EMBL" id="QBD80137.1"/>
    </source>
</evidence>
<evidence type="ECO:0000256" key="6">
    <source>
        <dbReference type="PIRSR" id="PIRSR600223-1"/>
    </source>
</evidence>
<comment type="similarity">
    <text evidence="3 7">Belongs to the peptidase S26 family.</text>
</comment>
<dbReference type="Pfam" id="PF10502">
    <property type="entry name" value="Peptidase_S26"/>
    <property type="match status" value="1"/>
</dbReference>
<dbReference type="InterPro" id="IPR019758">
    <property type="entry name" value="Pept_S26A_signal_pept_1_CS"/>
</dbReference>
<sequence length="198" mass="22745">MEEHSLDRRKSQARTYRLVRHCIELTVFLLLIVFVMRMGVQNFHIDGPSMEPTLHDQEYILVNKAAYLLQQPARGDIIVFEYPLNPQQYFIKRIIAIPGDVVSVIGTTVIVNGVTLHEPYINPDDPYNPYQSFKQRIIEPDEYFVLGDNRANSSDSRAWGYVPFQNIIGKVMMVYWPIGANNLGALPDVSKVFAHVHQ</sequence>
<dbReference type="InterPro" id="IPR019533">
    <property type="entry name" value="Peptidase_S26"/>
</dbReference>
<keyword evidence="7" id="KW-1133">Transmembrane helix</keyword>
<evidence type="ECO:0000256" key="3">
    <source>
        <dbReference type="ARBA" id="ARBA00009370"/>
    </source>
</evidence>
<organism evidence="9 10">
    <name type="scientific">Ktedonosporobacter rubrisoli</name>
    <dbReference type="NCBI Taxonomy" id="2509675"/>
    <lineage>
        <taxon>Bacteria</taxon>
        <taxon>Bacillati</taxon>
        <taxon>Chloroflexota</taxon>
        <taxon>Ktedonobacteria</taxon>
        <taxon>Ktedonobacterales</taxon>
        <taxon>Ktedonosporobacteraceae</taxon>
        <taxon>Ktedonosporobacter</taxon>
    </lineage>
</organism>
<dbReference type="InterPro" id="IPR019757">
    <property type="entry name" value="Pept_S26A_signal_pept_1_Lys-AS"/>
</dbReference>
<dbReference type="AlphaFoldDB" id="A0A4P6JWP5"/>
<dbReference type="NCBIfam" id="TIGR02227">
    <property type="entry name" value="sigpep_I_bact"/>
    <property type="match status" value="1"/>
</dbReference>